<keyword evidence="3" id="KW-1185">Reference proteome</keyword>
<dbReference type="InterPro" id="IPR029442">
    <property type="entry name" value="GyrI-like"/>
</dbReference>
<gene>
    <name evidence="2" type="ORF">FBR43_08665</name>
</gene>
<feature type="domain" description="GyrI-like small molecule binding" evidence="1">
    <location>
        <begin position="28"/>
        <end position="159"/>
    </location>
</feature>
<dbReference type="EMBL" id="SWKR01000002">
    <property type="protein sequence ID" value="TKD50829.1"/>
    <property type="molecule type" value="Genomic_DNA"/>
</dbReference>
<dbReference type="OrthoDB" id="282744at2"/>
<dbReference type="Gene3D" id="3.20.80.10">
    <property type="entry name" value="Regulatory factor, effector binding domain"/>
    <property type="match status" value="1"/>
</dbReference>
<dbReference type="Pfam" id="PF06445">
    <property type="entry name" value="GyrI-like"/>
    <property type="match status" value="1"/>
</dbReference>
<dbReference type="SUPFAM" id="SSF55136">
    <property type="entry name" value="Probable bacterial effector-binding domain"/>
    <property type="match status" value="1"/>
</dbReference>
<sequence length="178" mass="19285">MASCTSRLPRLSSGCGPDARMFAGRSTRIVEGRALRLAGIAAQFTPDRAAATVPALWSRMMAISTLPDQISEVGYGVRERRGRGSDTSIAYTAAVEVASHHRHAEGVHRIDLPPARYLVIEGFEHIAQLRELWGRLEQAGPPDGLQHAATPSFERFGERFDPVGGRGPMAIWLAVLTG</sequence>
<name>A0A4U1L1W6_9SPHN</name>
<comment type="caution">
    <text evidence="2">The sequence shown here is derived from an EMBL/GenBank/DDBJ whole genome shotgun (WGS) entry which is preliminary data.</text>
</comment>
<dbReference type="AlphaFoldDB" id="A0A4U1L1W6"/>
<proteinExistence type="predicted"/>
<evidence type="ECO:0000313" key="2">
    <source>
        <dbReference type="EMBL" id="TKD50829.1"/>
    </source>
</evidence>
<evidence type="ECO:0000259" key="1">
    <source>
        <dbReference type="Pfam" id="PF06445"/>
    </source>
</evidence>
<accession>A0A4U1L1W6</accession>
<reference evidence="2 3" key="1">
    <citation type="submission" date="2019-04" db="EMBL/GenBank/DDBJ databases">
        <authorList>
            <person name="Yang Y."/>
            <person name="Wei D."/>
        </authorList>
    </citation>
    <scope>NUCLEOTIDE SEQUENCE [LARGE SCALE GENOMIC DNA]</scope>
    <source>
        <strain evidence="2 3">L-1-4w-11</strain>
    </source>
</reference>
<organism evidence="2 3">
    <name type="scientific">Sphingomonas baiyangensis</name>
    <dbReference type="NCBI Taxonomy" id="2572576"/>
    <lineage>
        <taxon>Bacteria</taxon>
        <taxon>Pseudomonadati</taxon>
        <taxon>Pseudomonadota</taxon>
        <taxon>Alphaproteobacteria</taxon>
        <taxon>Sphingomonadales</taxon>
        <taxon>Sphingomonadaceae</taxon>
        <taxon>Sphingomonas</taxon>
    </lineage>
</organism>
<evidence type="ECO:0000313" key="3">
    <source>
        <dbReference type="Proteomes" id="UP000309138"/>
    </source>
</evidence>
<dbReference type="Proteomes" id="UP000309138">
    <property type="component" value="Unassembled WGS sequence"/>
</dbReference>
<protein>
    <recommendedName>
        <fullName evidence="1">GyrI-like small molecule binding domain-containing protein</fullName>
    </recommendedName>
</protein>
<dbReference type="InterPro" id="IPR011256">
    <property type="entry name" value="Reg_factor_effector_dom_sf"/>
</dbReference>